<keyword evidence="10" id="KW-1185">Reference proteome</keyword>
<evidence type="ECO:0000256" key="5">
    <source>
        <dbReference type="ARBA" id="ARBA00023004"/>
    </source>
</evidence>
<dbReference type="InterPro" id="IPR001080">
    <property type="entry name" value="3Fe4S_ferredoxin"/>
</dbReference>
<name>A0ABW8C8M7_9ACTN</name>
<sequence length="64" mass="6624">MRVTVDRALCCSSGLCVLTAPDVFDQADDDGRVVLLLASPPESEESAVEEAAVCCPAGAISVRD</sequence>
<dbReference type="RefSeq" id="WP_399649377.1">
    <property type="nucleotide sequence ID" value="NZ_JBITYG010000004.1"/>
</dbReference>
<keyword evidence="2 8" id="KW-0813">Transport</keyword>
<keyword evidence="3 8" id="KW-0479">Metal-binding</keyword>
<evidence type="ECO:0000256" key="4">
    <source>
        <dbReference type="ARBA" id="ARBA00022982"/>
    </source>
</evidence>
<proteinExistence type="predicted"/>
<evidence type="ECO:0000256" key="7">
    <source>
        <dbReference type="ARBA" id="ARBA00023291"/>
    </source>
</evidence>
<dbReference type="PRINTS" id="PR00352">
    <property type="entry name" value="3FE4SFRDOXIN"/>
</dbReference>
<dbReference type="PANTHER" id="PTHR36923">
    <property type="entry name" value="FERREDOXIN"/>
    <property type="match status" value="1"/>
</dbReference>
<dbReference type="EMBL" id="JBITYG010000004">
    <property type="protein sequence ID" value="MFI9102137.1"/>
    <property type="molecule type" value="Genomic_DNA"/>
</dbReference>
<dbReference type="Gene3D" id="3.30.70.20">
    <property type="match status" value="1"/>
</dbReference>
<keyword evidence="7" id="KW-0003">3Fe-4S</keyword>
<evidence type="ECO:0000256" key="6">
    <source>
        <dbReference type="ARBA" id="ARBA00023014"/>
    </source>
</evidence>
<evidence type="ECO:0000313" key="9">
    <source>
        <dbReference type="EMBL" id="MFI9102137.1"/>
    </source>
</evidence>
<evidence type="ECO:0000256" key="1">
    <source>
        <dbReference type="ARBA" id="ARBA00001927"/>
    </source>
</evidence>
<comment type="caution">
    <text evidence="9">The sequence shown here is derived from an EMBL/GenBank/DDBJ whole genome shotgun (WGS) entry which is preliminary data.</text>
</comment>
<dbReference type="InterPro" id="IPR051269">
    <property type="entry name" value="Fe-S_cluster_ET"/>
</dbReference>
<evidence type="ECO:0000256" key="3">
    <source>
        <dbReference type="ARBA" id="ARBA00022723"/>
    </source>
</evidence>
<dbReference type="PANTHER" id="PTHR36923:SF3">
    <property type="entry name" value="FERREDOXIN"/>
    <property type="match status" value="1"/>
</dbReference>
<protein>
    <recommendedName>
        <fullName evidence="8">Ferredoxin</fullName>
    </recommendedName>
</protein>
<keyword evidence="5 8" id="KW-0408">Iron</keyword>
<evidence type="ECO:0000313" key="10">
    <source>
        <dbReference type="Proteomes" id="UP001614394"/>
    </source>
</evidence>
<evidence type="ECO:0000256" key="2">
    <source>
        <dbReference type="ARBA" id="ARBA00022448"/>
    </source>
</evidence>
<dbReference type="SUPFAM" id="SSF54862">
    <property type="entry name" value="4Fe-4S ferredoxins"/>
    <property type="match status" value="1"/>
</dbReference>
<comment type="cofactor">
    <cofactor evidence="1">
        <name>[3Fe-4S] cluster</name>
        <dbReference type="ChEBI" id="CHEBI:21137"/>
    </cofactor>
</comment>
<evidence type="ECO:0000256" key="8">
    <source>
        <dbReference type="RuleBase" id="RU368020"/>
    </source>
</evidence>
<accession>A0ABW8C8M7</accession>
<reference evidence="9 10" key="1">
    <citation type="submission" date="2024-10" db="EMBL/GenBank/DDBJ databases">
        <title>The Natural Products Discovery Center: Release of the First 8490 Sequenced Strains for Exploring Actinobacteria Biosynthetic Diversity.</title>
        <authorList>
            <person name="Kalkreuter E."/>
            <person name="Kautsar S.A."/>
            <person name="Yang D."/>
            <person name="Bader C.D."/>
            <person name="Teijaro C.N."/>
            <person name="Fluegel L."/>
            <person name="Davis C.M."/>
            <person name="Simpson J.R."/>
            <person name="Lauterbach L."/>
            <person name="Steele A.D."/>
            <person name="Gui C."/>
            <person name="Meng S."/>
            <person name="Li G."/>
            <person name="Viehrig K."/>
            <person name="Ye F."/>
            <person name="Su P."/>
            <person name="Kiefer A.F."/>
            <person name="Nichols A."/>
            <person name="Cepeda A.J."/>
            <person name="Yan W."/>
            <person name="Fan B."/>
            <person name="Jiang Y."/>
            <person name="Adhikari A."/>
            <person name="Zheng C.-J."/>
            <person name="Schuster L."/>
            <person name="Cowan T.M."/>
            <person name="Smanski M.J."/>
            <person name="Chevrette M.G."/>
            <person name="De Carvalho L.P.S."/>
            <person name="Shen B."/>
        </authorList>
    </citation>
    <scope>NUCLEOTIDE SEQUENCE [LARGE SCALE GENOMIC DNA]</scope>
    <source>
        <strain evidence="9 10">NPDC053399</strain>
    </source>
</reference>
<dbReference type="Pfam" id="PF13370">
    <property type="entry name" value="Fer4_13"/>
    <property type="match status" value="1"/>
</dbReference>
<gene>
    <name evidence="9" type="ORF">ACIGXA_16590</name>
</gene>
<dbReference type="Proteomes" id="UP001614394">
    <property type="component" value="Unassembled WGS sequence"/>
</dbReference>
<organism evidence="9 10">
    <name type="scientific">Streptomyces fildesensis</name>
    <dbReference type="NCBI Taxonomy" id="375757"/>
    <lineage>
        <taxon>Bacteria</taxon>
        <taxon>Bacillati</taxon>
        <taxon>Actinomycetota</taxon>
        <taxon>Actinomycetes</taxon>
        <taxon>Kitasatosporales</taxon>
        <taxon>Streptomycetaceae</taxon>
        <taxon>Streptomyces</taxon>
    </lineage>
</organism>
<keyword evidence="6 8" id="KW-0411">Iron-sulfur</keyword>
<keyword evidence="4 8" id="KW-0249">Electron transport</keyword>
<comment type="function">
    <text evidence="8">Ferredoxins are iron-sulfur proteins that transfer electrons in a wide variety of metabolic reactions.</text>
</comment>